<dbReference type="InterPro" id="IPR050700">
    <property type="entry name" value="YIM1/Zinc_Alcohol_DH_Fams"/>
</dbReference>
<evidence type="ECO:0000313" key="3">
    <source>
        <dbReference type="EMBL" id="KAG7283976.1"/>
    </source>
</evidence>
<dbReference type="Gene3D" id="3.90.180.10">
    <property type="entry name" value="Medium-chain alcohol dehydrogenases, catalytic domain"/>
    <property type="match status" value="1"/>
</dbReference>
<dbReference type="InterPro" id="IPR011032">
    <property type="entry name" value="GroES-like_sf"/>
</dbReference>
<dbReference type="PANTHER" id="PTHR11695">
    <property type="entry name" value="ALCOHOL DEHYDROGENASE RELATED"/>
    <property type="match status" value="1"/>
</dbReference>
<dbReference type="GO" id="GO:0005739">
    <property type="term" value="C:mitochondrion"/>
    <property type="evidence" value="ECO:0007669"/>
    <property type="project" value="TreeGrafter"/>
</dbReference>
<dbReference type="InterPro" id="IPR036291">
    <property type="entry name" value="NAD(P)-bd_dom_sf"/>
</dbReference>
<gene>
    <name evidence="3" type="ORF">NEMBOFW57_010334</name>
</gene>
<evidence type="ECO:0000259" key="2">
    <source>
        <dbReference type="SMART" id="SM00829"/>
    </source>
</evidence>
<dbReference type="SMART" id="SM00829">
    <property type="entry name" value="PKS_ER"/>
    <property type="match status" value="1"/>
</dbReference>
<dbReference type="CDD" id="cd05289">
    <property type="entry name" value="MDR_like_2"/>
    <property type="match status" value="1"/>
</dbReference>
<evidence type="ECO:0000313" key="4">
    <source>
        <dbReference type="Proteomes" id="UP001197093"/>
    </source>
</evidence>
<dbReference type="SUPFAM" id="SSF51735">
    <property type="entry name" value="NAD(P)-binding Rossmann-fold domains"/>
    <property type="match status" value="1"/>
</dbReference>
<dbReference type="PANTHER" id="PTHR11695:SF647">
    <property type="entry name" value="ENOYL REDUCTASE (ER) DOMAIN-CONTAINING PROTEIN"/>
    <property type="match status" value="1"/>
</dbReference>
<dbReference type="AlphaFoldDB" id="A0AAD4EMN6"/>
<accession>A0AAD4EMN6</accession>
<dbReference type="SUPFAM" id="SSF50129">
    <property type="entry name" value="GroES-like"/>
    <property type="match status" value="1"/>
</dbReference>
<evidence type="ECO:0000256" key="1">
    <source>
        <dbReference type="SAM" id="MobiDB-lite"/>
    </source>
</evidence>
<sequence length="340" mass="35793">MASPALPETMRAIHQPDRASSKLRMDETPVPTPTDPDDVLVKVAATSPCRGELWWARDFPSLFPADKEPVPGQDLAGTVVAAPSGSQFKPGDEVFARIHATRPGAAREYALARQTELALKPKRLGWVDAAAVPLSALTAWQAVFTHGTLEPAAVFGDEDAKARNAKKRVLVTAASGGVGGFAVQFAAAAGAAAVVAVNSGAKAQLVRELGATEVVDYKKQTVDAWASEDPASREVDLIVDCIGGPTMGHLWAAIKEGGTFISVCNHPDAVKPADTTKSLAKTHFFIVEPLGSQLGKISKLIDAGSFRPLVDSVFEFVQFQEAFDKADGSASGKVVLKVSI</sequence>
<dbReference type="Pfam" id="PF13602">
    <property type="entry name" value="ADH_zinc_N_2"/>
    <property type="match status" value="1"/>
</dbReference>
<keyword evidence="4" id="KW-1185">Reference proteome</keyword>
<dbReference type="Gene3D" id="3.40.50.720">
    <property type="entry name" value="NAD(P)-binding Rossmann-like Domain"/>
    <property type="match status" value="1"/>
</dbReference>
<dbReference type="Proteomes" id="UP001197093">
    <property type="component" value="Unassembled WGS sequence"/>
</dbReference>
<feature type="compositionally biased region" description="Basic and acidic residues" evidence="1">
    <location>
        <begin position="14"/>
        <end position="27"/>
    </location>
</feature>
<comment type="caution">
    <text evidence="3">The sequence shown here is derived from an EMBL/GenBank/DDBJ whole genome shotgun (WGS) entry which is preliminary data.</text>
</comment>
<reference evidence="3" key="1">
    <citation type="submission" date="2023-02" db="EMBL/GenBank/DDBJ databases">
        <authorList>
            <person name="Palmer J.M."/>
        </authorList>
    </citation>
    <scope>NUCLEOTIDE SEQUENCE</scope>
    <source>
        <strain evidence="3">FW57</strain>
    </source>
</reference>
<dbReference type="EMBL" id="JAHCVI010000006">
    <property type="protein sequence ID" value="KAG7283976.1"/>
    <property type="molecule type" value="Genomic_DNA"/>
</dbReference>
<dbReference type="Pfam" id="PF08240">
    <property type="entry name" value="ADH_N"/>
    <property type="match status" value="1"/>
</dbReference>
<feature type="domain" description="Enoyl reductase (ER)" evidence="2">
    <location>
        <begin position="18"/>
        <end position="336"/>
    </location>
</feature>
<proteinExistence type="predicted"/>
<organism evidence="3 4">
    <name type="scientific">Staphylotrichum longicolle</name>
    <dbReference type="NCBI Taxonomy" id="669026"/>
    <lineage>
        <taxon>Eukaryota</taxon>
        <taxon>Fungi</taxon>
        <taxon>Dikarya</taxon>
        <taxon>Ascomycota</taxon>
        <taxon>Pezizomycotina</taxon>
        <taxon>Sordariomycetes</taxon>
        <taxon>Sordariomycetidae</taxon>
        <taxon>Sordariales</taxon>
        <taxon>Chaetomiaceae</taxon>
        <taxon>Staphylotrichum</taxon>
    </lineage>
</organism>
<protein>
    <recommendedName>
        <fullName evidence="2">Enoyl reductase (ER) domain-containing protein</fullName>
    </recommendedName>
</protein>
<dbReference type="InterPro" id="IPR020843">
    <property type="entry name" value="ER"/>
</dbReference>
<dbReference type="InterPro" id="IPR013154">
    <property type="entry name" value="ADH-like_N"/>
</dbReference>
<dbReference type="GO" id="GO:0016491">
    <property type="term" value="F:oxidoreductase activity"/>
    <property type="evidence" value="ECO:0007669"/>
    <property type="project" value="InterPro"/>
</dbReference>
<feature type="region of interest" description="Disordered" evidence="1">
    <location>
        <begin position="1"/>
        <end position="36"/>
    </location>
</feature>
<name>A0AAD4EMN6_9PEZI</name>